<reference evidence="2" key="1">
    <citation type="submission" date="2018-05" db="EMBL/GenBank/DDBJ databases">
        <title>Draft genome of Mucuna pruriens seed.</title>
        <authorList>
            <person name="Nnadi N.E."/>
            <person name="Vos R."/>
            <person name="Hasami M.H."/>
            <person name="Devisetty U.K."/>
            <person name="Aguiy J.C."/>
        </authorList>
    </citation>
    <scope>NUCLEOTIDE SEQUENCE [LARGE SCALE GENOMIC DNA]</scope>
    <source>
        <strain evidence="2">JCA_2017</strain>
    </source>
</reference>
<dbReference type="Pfam" id="PF24924">
    <property type="entry name" value="DUF7745"/>
    <property type="match status" value="1"/>
</dbReference>
<feature type="domain" description="DUF7745" evidence="1">
    <location>
        <begin position="26"/>
        <end position="216"/>
    </location>
</feature>
<name>A0A371GL67_MUCPR</name>
<feature type="non-terminal residue" evidence="2">
    <location>
        <position position="1"/>
    </location>
</feature>
<dbReference type="AlphaFoldDB" id="A0A371GL67"/>
<dbReference type="PANTHER" id="PTHR48154:SF1">
    <property type="entry name" value="PROTEIN, PUTATIVE-RELATED"/>
    <property type="match status" value="1"/>
</dbReference>
<evidence type="ECO:0000313" key="3">
    <source>
        <dbReference type="Proteomes" id="UP000257109"/>
    </source>
</evidence>
<evidence type="ECO:0000313" key="2">
    <source>
        <dbReference type="EMBL" id="RDX91299.1"/>
    </source>
</evidence>
<comment type="caution">
    <text evidence="2">The sequence shown here is derived from an EMBL/GenBank/DDBJ whole genome shotgun (WGS) entry which is preliminary data.</text>
</comment>
<accession>A0A371GL67</accession>
<dbReference type="EMBL" id="QJKJ01005163">
    <property type="protein sequence ID" value="RDX91299.1"/>
    <property type="molecule type" value="Genomic_DNA"/>
</dbReference>
<gene>
    <name evidence="2" type="ORF">CR513_26747</name>
</gene>
<dbReference type="Proteomes" id="UP000257109">
    <property type="component" value="Unassembled WGS sequence"/>
</dbReference>
<evidence type="ECO:0000259" key="1">
    <source>
        <dbReference type="Pfam" id="PF24924"/>
    </source>
</evidence>
<sequence>MGTEVQFWAKQLHPIQAKAPNVHSLRYWGNCLKGKWRRTFEKLHGNLLRLLEIETQSAALEALFQYYDPPLRCFTFRDFQIAPTLEEYERLLRLPLTKSPHYFHQAQPLSWATIARLLRVSEAEMSKRRRNHNGLEGVPREEQDWTAVIDILGLLLYGVVLFPYVKDYVDLAAIEALLAKRDRGENPTMAVLANTYYTLNYCSERKAGNLRCCTPYSTCG</sequence>
<keyword evidence="3" id="KW-1185">Reference proteome</keyword>
<protein>
    <recommendedName>
        <fullName evidence="1">DUF7745 domain-containing protein</fullName>
    </recommendedName>
</protein>
<dbReference type="InterPro" id="IPR056647">
    <property type="entry name" value="DUF7745"/>
</dbReference>
<dbReference type="OrthoDB" id="1743443at2759"/>
<organism evidence="2 3">
    <name type="scientific">Mucuna pruriens</name>
    <name type="common">Velvet bean</name>
    <name type="synonym">Dolichos pruriens</name>
    <dbReference type="NCBI Taxonomy" id="157652"/>
    <lineage>
        <taxon>Eukaryota</taxon>
        <taxon>Viridiplantae</taxon>
        <taxon>Streptophyta</taxon>
        <taxon>Embryophyta</taxon>
        <taxon>Tracheophyta</taxon>
        <taxon>Spermatophyta</taxon>
        <taxon>Magnoliopsida</taxon>
        <taxon>eudicotyledons</taxon>
        <taxon>Gunneridae</taxon>
        <taxon>Pentapetalae</taxon>
        <taxon>rosids</taxon>
        <taxon>fabids</taxon>
        <taxon>Fabales</taxon>
        <taxon>Fabaceae</taxon>
        <taxon>Papilionoideae</taxon>
        <taxon>50 kb inversion clade</taxon>
        <taxon>NPAAA clade</taxon>
        <taxon>indigoferoid/millettioid clade</taxon>
        <taxon>Phaseoleae</taxon>
        <taxon>Mucuna</taxon>
    </lineage>
</organism>
<dbReference type="PANTHER" id="PTHR48154">
    <property type="entry name" value="PROTEIN, PUTATIVE-RELATED"/>
    <property type="match status" value="1"/>
</dbReference>
<proteinExistence type="predicted"/>